<accession>A0A7R8W5V4</accession>
<dbReference type="InterPro" id="IPR021930">
    <property type="entry name" value="Heparan_SO4_deacetylase_dom"/>
</dbReference>
<evidence type="ECO:0000256" key="9">
    <source>
        <dbReference type="ARBA" id="ARBA00022968"/>
    </source>
</evidence>
<dbReference type="InterPro" id="IPR037359">
    <property type="entry name" value="NST/OST"/>
</dbReference>
<dbReference type="SUPFAM" id="SSF52540">
    <property type="entry name" value="P-loop containing nucleoside triphosphate hydrolases"/>
    <property type="match status" value="1"/>
</dbReference>
<evidence type="ECO:0000256" key="3">
    <source>
        <dbReference type="ARBA" id="ARBA00005093"/>
    </source>
</evidence>
<evidence type="ECO:0000256" key="15">
    <source>
        <dbReference type="ARBA" id="ARBA00023268"/>
    </source>
</evidence>
<keyword evidence="6" id="KW-0808">Transferase</keyword>
<keyword evidence="12" id="KW-0472">Membrane</keyword>
<dbReference type="GO" id="GO:0015016">
    <property type="term" value="F:heparan sulfate N-sulfotransferase activity"/>
    <property type="evidence" value="ECO:0007669"/>
    <property type="project" value="UniProtKB-EC"/>
</dbReference>
<keyword evidence="8" id="KW-0378">Hydrolase</keyword>
<evidence type="ECO:0000259" key="18">
    <source>
        <dbReference type="Pfam" id="PF25119"/>
    </source>
</evidence>
<dbReference type="OrthoDB" id="8958249at2759"/>
<keyword evidence="10" id="KW-1133">Transmembrane helix</keyword>
<evidence type="ECO:0000256" key="13">
    <source>
        <dbReference type="ARBA" id="ARBA00023157"/>
    </source>
</evidence>
<dbReference type="Gene3D" id="3.40.50.300">
    <property type="entry name" value="P-loop containing nucleotide triphosphate hydrolases"/>
    <property type="match status" value="1"/>
</dbReference>
<evidence type="ECO:0000256" key="11">
    <source>
        <dbReference type="ARBA" id="ARBA00023034"/>
    </source>
</evidence>
<evidence type="ECO:0000313" key="19">
    <source>
        <dbReference type="EMBL" id="CAD7225448.1"/>
    </source>
</evidence>
<keyword evidence="14" id="KW-0325">Glycoprotein</keyword>
<protein>
    <recommendedName>
        <fullName evidence="5">[heparan sulfate]-glucosamine N-sulfotransferase</fullName>
        <ecNumber evidence="5">2.8.2.8</ecNumber>
    </recommendedName>
</protein>
<evidence type="ECO:0000256" key="7">
    <source>
        <dbReference type="ARBA" id="ARBA00022692"/>
    </source>
</evidence>
<dbReference type="GO" id="GO:0000139">
    <property type="term" value="C:Golgi membrane"/>
    <property type="evidence" value="ECO:0007669"/>
    <property type="project" value="UniProtKB-SubCell"/>
</dbReference>
<evidence type="ECO:0000259" key="17">
    <source>
        <dbReference type="Pfam" id="PF12062"/>
    </source>
</evidence>
<dbReference type="EC" id="2.8.2.8" evidence="5"/>
<feature type="domain" description="Sulfotransferase" evidence="16">
    <location>
        <begin position="628"/>
        <end position="828"/>
    </location>
</feature>
<evidence type="ECO:0000256" key="1">
    <source>
        <dbReference type="ARBA" id="ARBA00004323"/>
    </source>
</evidence>
<evidence type="ECO:0000256" key="4">
    <source>
        <dbReference type="ARBA" id="ARBA00010420"/>
    </source>
</evidence>
<dbReference type="EMBL" id="OB660575">
    <property type="protein sequence ID" value="CAD7225448.1"/>
    <property type="molecule type" value="Genomic_DNA"/>
</dbReference>
<dbReference type="UniPathway" id="UPA00756"/>
<dbReference type="PANTHER" id="PTHR10605">
    <property type="entry name" value="HEPARAN SULFATE SULFOTRANSFERASE"/>
    <property type="match status" value="1"/>
</dbReference>
<comment type="pathway">
    <text evidence="2">Glycan metabolism; heparin biosynthesis.</text>
</comment>
<evidence type="ECO:0000256" key="12">
    <source>
        <dbReference type="ARBA" id="ARBA00023136"/>
    </source>
</evidence>
<keyword evidence="13" id="KW-1015">Disulfide bond</keyword>
<dbReference type="PANTHER" id="PTHR10605:SF56">
    <property type="entry name" value="BIFUNCTIONAL HEPARAN SULFATE N-DEACETYLASE_N-SULFOTRANSFERASE"/>
    <property type="match status" value="1"/>
</dbReference>
<comment type="pathway">
    <text evidence="3">Glycan metabolism; heparan sulfate biosynthesis.</text>
</comment>
<dbReference type="UniPathway" id="UPA00862"/>
<dbReference type="InterPro" id="IPR056793">
    <property type="entry name" value="HSNSD_N"/>
</dbReference>
<reference evidence="19" key="1">
    <citation type="submission" date="2020-11" db="EMBL/GenBank/DDBJ databases">
        <authorList>
            <person name="Tran Van P."/>
        </authorList>
    </citation>
    <scope>NUCLEOTIDE SEQUENCE</scope>
</reference>
<gene>
    <name evidence="19" type="ORF">CTOB1V02_LOCUS3389</name>
</gene>
<keyword evidence="11" id="KW-0333">Golgi apparatus</keyword>
<comment type="subcellular location">
    <subcellularLocation>
        <location evidence="1">Golgi apparatus membrane</location>
        <topology evidence="1">Single-pass type II membrane protein</topology>
    </subcellularLocation>
</comment>
<dbReference type="InterPro" id="IPR000863">
    <property type="entry name" value="Sulfotransferase_dom"/>
</dbReference>
<sequence length="932" mass="107772">MTKYCENGVMVALNGPIFLHQLRRWIPWANFRRYWFWISLISALSMFGIVCVLRNREYIPPRRPPFPLPPPPLECPNIPHRGQDGADVTSSWDDTNRSQAASLKFDAKVLFFSKTRKNLVAEWLVENKFRYREISFDSKTLPVLTDSSRGKYLLIVFEDFEQYLKLDKWNRQLLDKYCKDYDVGVIGFLPGSFTNSVPTEELLEGLPLMGHTGVLPKSVSVDPSPIPRILKGGLLLPVNASRLPPFTTFRSHSGYRNVLTSRDPDQAPGEALVLEDEGEWDGVRRVLFGMGLEFWPHRILFLDALHYLSRGKVSTPMYRYIQVDIDDVFLGRAGNRLLKEEYQALLESQHRISDHLIPGFKYTLGYCGGSFHHGTPEENEAEDFLLQHSQEFLWFPHTWRHRMISQYPDLTNLTLDMLLNRQFAQEHNLPILPNYSVTPRHSGIYPVSDMLWRAWNVTWNISVTSAEQYPHVRPYRLRRGFEHQGIKVLPRRVCGLYSMFRYQEDYPGGLAALDSSAHEGFFFMTLISNPPTCIIFIVVPPTVNQISVVMTHAPNYGFDRLAQYLLENTFREIKCLTNLELKVATPVEMAEEYFRLNPEEKEAVWGNPCFDRRHLELWPEELSCAHFPQLVILGPQKTGSTALSLFLSLHPDLLENKHSPNTFEEIQFFSNDQLYLKGIDWYMSFWPNVTLQAGASPRAYPANATRIPFEKSATYFDSEKSPRRVRQLLPKADLIVILIPPAQRAYAWYQHMRAHKDITALRYSFYDVISSSTGPKALRKLHTRVLLPGHYLTHLERWLHFYSPQQIHIVDGIALRKNPVEVLNKLQREIPAVFRTPIDYNQRIAFDPAKGFFCPLQVKGGIVQPTTQCLGSSKGRNYPPMDQRSSDYLESYYGQMNAELERFLRKWGYEVPDWLAKEDPRSISESGNAEAR</sequence>
<keyword evidence="9" id="KW-0735">Signal-anchor</keyword>
<evidence type="ECO:0000259" key="16">
    <source>
        <dbReference type="Pfam" id="PF00685"/>
    </source>
</evidence>
<dbReference type="GO" id="GO:0030210">
    <property type="term" value="P:heparin proteoglycan biosynthetic process"/>
    <property type="evidence" value="ECO:0007669"/>
    <property type="project" value="UniProtKB-UniPathway"/>
</dbReference>
<evidence type="ECO:0000256" key="10">
    <source>
        <dbReference type="ARBA" id="ARBA00022989"/>
    </source>
</evidence>
<feature type="domain" description="Heparan sulphate-N-deacetylase deacetylase" evidence="17">
    <location>
        <begin position="319"/>
        <end position="521"/>
    </location>
</feature>
<dbReference type="InterPro" id="IPR027417">
    <property type="entry name" value="P-loop_NTPase"/>
</dbReference>
<evidence type="ECO:0000256" key="14">
    <source>
        <dbReference type="ARBA" id="ARBA00023180"/>
    </source>
</evidence>
<dbReference type="GO" id="GO:0019213">
    <property type="term" value="F:deacetylase activity"/>
    <property type="evidence" value="ECO:0007669"/>
    <property type="project" value="TreeGrafter"/>
</dbReference>
<keyword evidence="15" id="KW-0511">Multifunctional enzyme</keyword>
<evidence type="ECO:0000256" key="8">
    <source>
        <dbReference type="ARBA" id="ARBA00022801"/>
    </source>
</evidence>
<name>A0A7R8W5V4_9CRUS</name>
<dbReference type="GO" id="GO:0016787">
    <property type="term" value="F:hydrolase activity"/>
    <property type="evidence" value="ECO:0007669"/>
    <property type="project" value="UniProtKB-KW"/>
</dbReference>
<comment type="similarity">
    <text evidence="4">Belongs to the sulfotransferase 1 family. NDST subfamily.</text>
</comment>
<dbReference type="Pfam" id="PF00685">
    <property type="entry name" value="Sulfotransfer_1"/>
    <property type="match status" value="1"/>
</dbReference>
<dbReference type="AlphaFoldDB" id="A0A7R8W5V4"/>
<evidence type="ECO:0000256" key="2">
    <source>
        <dbReference type="ARBA" id="ARBA00004841"/>
    </source>
</evidence>
<organism evidence="19">
    <name type="scientific">Cyprideis torosa</name>
    <dbReference type="NCBI Taxonomy" id="163714"/>
    <lineage>
        <taxon>Eukaryota</taxon>
        <taxon>Metazoa</taxon>
        <taxon>Ecdysozoa</taxon>
        <taxon>Arthropoda</taxon>
        <taxon>Crustacea</taxon>
        <taxon>Oligostraca</taxon>
        <taxon>Ostracoda</taxon>
        <taxon>Podocopa</taxon>
        <taxon>Podocopida</taxon>
        <taxon>Cytherocopina</taxon>
        <taxon>Cytheroidea</taxon>
        <taxon>Cytherideidae</taxon>
        <taxon>Cyprideis</taxon>
    </lineage>
</organism>
<keyword evidence="7" id="KW-0812">Transmembrane</keyword>
<dbReference type="GO" id="GO:0015012">
    <property type="term" value="P:heparan sulfate proteoglycan biosynthetic process"/>
    <property type="evidence" value="ECO:0007669"/>
    <property type="project" value="UniProtKB-UniPathway"/>
</dbReference>
<feature type="domain" description="Heparan sulfate-N-deacetylase N-terminal" evidence="18">
    <location>
        <begin position="112"/>
        <end position="308"/>
    </location>
</feature>
<dbReference type="Pfam" id="PF25119">
    <property type="entry name" value="HSNSD_N"/>
    <property type="match status" value="1"/>
</dbReference>
<proteinExistence type="inferred from homology"/>
<evidence type="ECO:0000256" key="6">
    <source>
        <dbReference type="ARBA" id="ARBA00022679"/>
    </source>
</evidence>
<dbReference type="Pfam" id="PF12062">
    <property type="entry name" value="HSNSD-CE"/>
    <property type="match status" value="1"/>
</dbReference>
<evidence type="ECO:0000256" key="5">
    <source>
        <dbReference type="ARBA" id="ARBA00012979"/>
    </source>
</evidence>